<evidence type="ECO:0000313" key="2">
    <source>
        <dbReference type="EMBL" id="MDR7301114.1"/>
    </source>
</evidence>
<evidence type="ECO:0000313" key="3">
    <source>
        <dbReference type="Proteomes" id="UP001180845"/>
    </source>
</evidence>
<dbReference type="PROSITE" id="PS51257">
    <property type="entry name" value="PROKAR_LIPOPROTEIN"/>
    <property type="match status" value="1"/>
</dbReference>
<gene>
    <name evidence="2" type="ORF">JOF55_001295</name>
</gene>
<name>A0AAE3ZCP5_9ACTN</name>
<sequence length="332" mass="35217">MPPRRRFRGMPVILALLLVILAVGCAGGAPVEPGPDRSSTPPSHLSSAVLGDLRTVDPCTLTDPAALRRFGQVDNAGTVSLDYCLLHIRMSGGSLVQLAVGELRKVDPVEVTRGLPVTRRAALRIVRKAPVPGHCTRQILFSDGVAMQVSADLLEGHPVSGLCRMAEAGAKTAVDAIAANRIGHRRFPPNSLALIDPCTMVSTAVVQRVPGLQRARPHSAPGGHQCRWGSEQAGQPRVRMVHTAGSPPRVLHGAAVEERIAGRRTVISIVGGDPRVPLCMAETAHIPFGPPETKQVEVAMLVVAVPGGDGIRACEFARGIAERVWPQLPRSR</sequence>
<dbReference type="Proteomes" id="UP001180845">
    <property type="component" value="Unassembled WGS sequence"/>
</dbReference>
<feature type="region of interest" description="Disordered" evidence="1">
    <location>
        <begin position="214"/>
        <end position="234"/>
    </location>
</feature>
<dbReference type="AlphaFoldDB" id="A0AAE3ZCP5"/>
<dbReference type="EMBL" id="JAVDXW010000001">
    <property type="protein sequence ID" value="MDR7301114.1"/>
    <property type="molecule type" value="Genomic_DNA"/>
</dbReference>
<dbReference type="RefSeq" id="WP_310271005.1">
    <property type="nucleotide sequence ID" value="NZ_JAVDXW010000001.1"/>
</dbReference>
<accession>A0AAE3ZCP5</accession>
<reference evidence="2" key="1">
    <citation type="submission" date="2023-07" db="EMBL/GenBank/DDBJ databases">
        <title>Sequencing the genomes of 1000 actinobacteria strains.</title>
        <authorList>
            <person name="Klenk H.-P."/>
        </authorList>
    </citation>
    <scope>NUCLEOTIDE SEQUENCE</scope>
    <source>
        <strain evidence="2">DSM 45977</strain>
    </source>
</reference>
<evidence type="ECO:0008006" key="4">
    <source>
        <dbReference type="Google" id="ProtNLM"/>
    </source>
</evidence>
<proteinExistence type="predicted"/>
<protein>
    <recommendedName>
        <fullName evidence="4">DUF3558 domain-containing protein</fullName>
    </recommendedName>
</protein>
<organism evidence="2 3">
    <name type="scientific">Haloactinomyces albus</name>
    <dbReference type="NCBI Taxonomy" id="1352928"/>
    <lineage>
        <taxon>Bacteria</taxon>
        <taxon>Bacillati</taxon>
        <taxon>Actinomycetota</taxon>
        <taxon>Actinomycetes</taxon>
        <taxon>Actinopolysporales</taxon>
        <taxon>Actinopolysporaceae</taxon>
        <taxon>Haloactinomyces</taxon>
    </lineage>
</organism>
<evidence type="ECO:0000256" key="1">
    <source>
        <dbReference type="SAM" id="MobiDB-lite"/>
    </source>
</evidence>
<keyword evidence="3" id="KW-1185">Reference proteome</keyword>
<comment type="caution">
    <text evidence="2">The sequence shown here is derived from an EMBL/GenBank/DDBJ whole genome shotgun (WGS) entry which is preliminary data.</text>
</comment>